<feature type="transmembrane region" description="Helical" evidence="1">
    <location>
        <begin position="94"/>
        <end position="117"/>
    </location>
</feature>
<feature type="domain" description="DUF2157" evidence="2">
    <location>
        <begin position="12"/>
        <end position="145"/>
    </location>
</feature>
<feature type="transmembrane region" description="Helical" evidence="1">
    <location>
        <begin position="169"/>
        <end position="185"/>
    </location>
</feature>
<evidence type="ECO:0000256" key="1">
    <source>
        <dbReference type="SAM" id="Phobius"/>
    </source>
</evidence>
<gene>
    <name evidence="3" type="ORF">BN983_03167</name>
</gene>
<keyword evidence="1" id="KW-0812">Transmembrane</keyword>
<dbReference type="AlphaFoldDB" id="A0A024P7Q3"/>
<sequence length="399" mass="46469">MNRDHLVKESKKWVEEAIISEGQREQLMERYPKKQNKPMLLTFAALFIGLGFLTFVASNWSYLTDFGRMAILIFSMTAFYLAGDWVYRRKSNRVGISLILVAFVIFGSSIFLVGQMYHYTSFSAFPFFLWSLVGLGLLFLFKDASFFYATLIVVTIGQFYSGIVYQHFHIWLGVLFFIGLGWVVVKSRHIPQLSAFAISYVVHAIILVFSEGMPYYWLIVLFLLLYVVEDFFIKSGSLRVFKTLSMLSVFLMLIFQVFFLGNEYVGELTESSLYFFLAWAVLFVFSVVRLAMSSTNYYWIDLLLFVPVFRFEFGDGLSLLILFLYALFWLISGYHQEVSRWVNKGTIAFLLTTFIAYFQLAWDFMDRSLFFFIGGVLLFALSYFLEKKRRTMQRGGGEK</sequence>
<reference evidence="4" key="1">
    <citation type="submission" date="2014-03" db="EMBL/GenBank/DDBJ databases">
        <authorList>
            <person name="Urmite Genomes U."/>
        </authorList>
    </citation>
    <scope>NUCLEOTIDE SEQUENCE [LARGE SCALE GENOMIC DNA]</scope>
    <source>
        <strain evidence="4">HD-03</strain>
    </source>
</reference>
<keyword evidence="1" id="KW-0472">Membrane</keyword>
<feature type="transmembrane region" description="Helical" evidence="1">
    <location>
        <begin position="215"/>
        <end position="233"/>
    </location>
</feature>
<keyword evidence="1" id="KW-1133">Transmembrane helix</keyword>
<feature type="transmembrane region" description="Helical" evidence="1">
    <location>
        <begin position="317"/>
        <end position="334"/>
    </location>
</feature>
<feature type="transmembrane region" description="Helical" evidence="1">
    <location>
        <begin position="146"/>
        <end position="163"/>
    </location>
</feature>
<feature type="transmembrane region" description="Helical" evidence="1">
    <location>
        <begin position="40"/>
        <end position="60"/>
    </location>
</feature>
<name>A0A024P7Q3_9BACI</name>
<feature type="transmembrane region" description="Helical" evidence="1">
    <location>
        <begin position="368"/>
        <end position="385"/>
    </location>
</feature>
<evidence type="ECO:0000313" key="4">
    <source>
        <dbReference type="Proteomes" id="UP000028868"/>
    </source>
</evidence>
<keyword evidence="4" id="KW-1185">Reference proteome</keyword>
<dbReference type="RefSeq" id="WP_035510131.1">
    <property type="nucleotide sequence ID" value="NZ_CCDH010000003.1"/>
</dbReference>
<feature type="transmembrane region" description="Helical" evidence="1">
    <location>
        <begin position="341"/>
        <end position="362"/>
    </location>
</feature>
<feature type="transmembrane region" description="Helical" evidence="1">
    <location>
        <begin position="123"/>
        <end position="141"/>
    </location>
</feature>
<dbReference type="EMBL" id="CCDI010000004">
    <property type="protein sequence ID" value="CDQ24868.1"/>
    <property type="molecule type" value="Genomic_DNA"/>
</dbReference>
<feature type="transmembrane region" description="Helical" evidence="1">
    <location>
        <begin position="240"/>
        <end position="259"/>
    </location>
</feature>
<dbReference type="InterPro" id="IPR018677">
    <property type="entry name" value="DUF2157"/>
</dbReference>
<dbReference type="Proteomes" id="UP000028868">
    <property type="component" value="Unassembled WGS sequence"/>
</dbReference>
<reference evidence="3 4" key="2">
    <citation type="submission" date="2014-05" db="EMBL/GenBank/DDBJ databases">
        <title>Draft genome sequence of Halobacillus karajensis HK-03.</title>
        <authorList>
            <person name="Khelaifia S."/>
            <person name="Croce O."/>
            <person name="Lagier J.C."/>
            <person name="Raoult D."/>
        </authorList>
    </citation>
    <scope>NUCLEOTIDE SEQUENCE [LARGE SCALE GENOMIC DNA]</scope>
    <source>
        <strain evidence="3 4">HD-03</strain>
    </source>
</reference>
<evidence type="ECO:0000313" key="3">
    <source>
        <dbReference type="EMBL" id="CDQ24868.1"/>
    </source>
</evidence>
<comment type="caution">
    <text evidence="3">The sequence shown here is derived from an EMBL/GenBank/DDBJ whole genome shotgun (WGS) entry which is preliminary data.</text>
</comment>
<dbReference type="Pfam" id="PF09925">
    <property type="entry name" value="DUF2157"/>
    <property type="match status" value="1"/>
</dbReference>
<protein>
    <submittedName>
        <fullName evidence="3">Membrane-anchored protein</fullName>
    </submittedName>
</protein>
<evidence type="ECO:0000259" key="2">
    <source>
        <dbReference type="Pfam" id="PF09925"/>
    </source>
</evidence>
<organism evidence="3 4">
    <name type="scientific">Halobacillus karajensis</name>
    <dbReference type="NCBI Taxonomy" id="195088"/>
    <lineage>
        <taxon>Bacteria</taxon>
        <taxon>Bacillati</taxon>
        <taxon>Bacillota</taxon>
        <taxon>Bacilli</taxon>
        <taxon>Bacillales</taxon>
        <taxon>Bacillaceae</taxon>
        <taxon>Halobacillus</taxon>
    </lineage>
</organism>
<feature type="transmembrane region" description="Helical" evidence="1">
    <location>
        <begin position="66"/>
        <end position="87"/>
    </location>
</feature>
<accession>A0A024P7Q3</accession>
<proteinExistence type="predicted"/>
<feature type="transmembrane region" description="Helical" evidence="1">
    <location>
        <begin position="271"/>
        <end position="288"/>
    </location>
</feature>